<keyword evidence="7" id="KW-1133">Transmembrane helix</keyword>
<dbReference type="PANTHER" id="PTHR46012">
    <property type="entry name" value="IP22168P"/>
    <property type="match status" value="1"/>
</dbReference>
<dbReference type="Pfam" id="PF01709">
    <property type="entry name" value="Transcrip_reg"/>
    <property type="match status" value="1"/>
</dbReference>
<keyword evidence="3" id="KW-0328">Glycosyltransferase</keyword>
<comment type="similarity">
    <text evidence="2">Belongs to the glycosyltransferase 8 family.</text>
</comment>
<keyword evidence="4" id="KW-0808">Transferase</keyword>
<dbReference type="InterPro" id="IPR048300">
    <property type="entry name" value="TACO1_YebC-like_2nd/3rd_dom"/>
</dbReference>
<comment type="catalytic activity">
    <reaction evidence="12">
        <text>3-O-(beta-D-glucosyl)-L-seryl-[EGF-like domain protein] + UDP-alpha-D-xylose = 3-O-[alpha-D-xylosyl-(1-&gt;3)-beta-D-glucosyl]-L-seryl-[EGF-like domain protein] + UDP + H(+)</text>
        <dbReference type="Rhea" id="RHEA:56064"/>
        <dbReference type="Rhea" id="RHEA-COMP:14610"/>
        <dbReference type="Rhea" id="RHEA-COMP:14611"/>
        <dbReference type="ChEBI" id="CHEBI:15378"/>
        <dbReference type="ChEBI" id="CHEBI:57632"/>
        <dbReference type="ChEBI" id="CHEBI:58223"/>
        <dbReference type="ChEBI" id="CHEBI:140575"/>
        <dbReference type="ChEBI" id="CHEBI:140576"/>
        <dbReference type="EC" id="2.4.2.42"/>
    </reaction>
</comment>
<evidence type="ECO:0000256" key="12">
    <source>
        <dbReference type="ARBA" id="ARBA00049181"/>
    </source>
</evidence>
<dbReference type="SUPFAM" id="SSF75625">
    <property type="entry name" value="YebC-like"/>
    <property type="match status" value="1"/>
</dbReference>
<evidence type="ECO:0000256" key="8">
    <source>
        <dbReference type="ARBA" id="ARBA00023136"/>
    </source>
</evidence>
<proteinExistence type="inferred from homology"/>
<name>A0AAN9XXU2_9HEMI</name>
<dbReference type="GO" id="GO:0016020">
    <property type="term" value="C:membrane"/>
    <property type="evidence" value="ECO:0007669"/>
    <property type="project" value="UniProtKB-SubCell"/>
</dbReference>
<dbReference type="EMBL" id="JBBCAQ010000037">
    <property type="protein sequence ID" value="KAK7573911.1"/>
    <property type="molecule type" value="Genomic_DNA"/>
</dbReference>
<dbReference type="Gene3D" id="3.90.550.10">
    <property type="entry name" value="Spore Coat Polysaccharide Biosynthesis Protein SpsA, Chain A"/>
    <property type="match status" value="1"/>
</dbReference>
<evidence type="ECO:0000313" key="14">
    <source>
        <dbReference type="EMBL" id="KAK7573911.1"/>
    </source>
</evidence>
<dbReference type="InterPro" id="IPR051993">
    <property type="entry name" value="Glycosyltransferase_8"/>
</dbReference>
<evidence type="ECO:0000256" key="10">
    <source>
        <dbReference type="ARBA" id="ARBA00037301"/>
    </source>
</evidence>
<dbReference type="AlphaFoldDB" id="A0AAN9XXU2"/>
<reference evidence="14 15" key="1">
    <citation type="submission" date="2024-03" db="EMBL/GenBank/DDBJ databases">
        <title>Adaptation during the transition from Ophiocordyceps entomopathogen to insect associate is accompanied by gene loss and intensified selection.</title>
        <authorList>
            <person name="Ward C.M."/>
            <person name="Onetto C.A."/>
            <person name="Borneman A.R."/>
        </authorList>
    </citation>
    <scope>NUCLEOTIDE SEQUENCE [LARGE SCALE GENOMIC DNA]</scope>
    <source>
        <strain evidence="14">AWRI1</strain>
        <tissue evidence="14">Single Adult Female</tissue>
    </source>
</reference>
<evidence type="ECO:0000256" key="4">
    <source>
        <dbReference type="ARBA" id="ARBA00022679"/>
    </source>
</evidence>
<evidence type="ECO:0000256" key="3">
    <source>
        <dbReference type="ARBA" id="ARBA00022676"/>
    </source>
</evidence>
<dbReference type="Pfam" id="PF01501">
    <property type="entry name" value="Glyco_transf_8"/>
    <property type="match status" value="1"/>
</dbReference>
<keyword evidence="5" id="KW-0812">Transmembrane</keyword>
<comment type="subcellular location">
    <subcellularLocation>
        <location evidence="1">Membrane</location>
        <topology evidence="1">Single-pass type II membrane protein</topology>
    </subcellularLocation>
</comment>
<dbReference type="InterPro" id="IPR029044">
    <property type="entry name" value="Nucleotide-diphossugar_trans"/>
</dbReference>
<dbReference type="InterPro" id="IPR029072">
    <property type="entry name" value="YebC-like"/>
</dbReference>
<gene>
    <name evidence="14" type="ORF">V9T40_011102</name>
</gene>
<dbReference type="PANTHER" id="PTHR46012:SF2">
    <property type="entry name" value="IP22168P"/>
    <property type="match status" value="1"/>
</dbReference>
<dbReference type="Proteomes" id="UP001367676">
    <property type="component" value="Unassembled WGS sequence"/>
</dbReference>
<keyword evidence="8" id="KW-0472">Membrane</keyword>
<evidence type="ECO:0000256" key="6">
    <source>
        <dbReference type="ARBA" id="ARBA00022968"/>
    </source>
</evidence>
<dbReference type="InterPro" id="IPR026564">
    <property type="entry name" value="Transcrip_reg_TACO1-like_dom3"/>
</dbReference>
<accession>A0AAN9XXU2</accession>
<keyword evidence="15" id="KW-1185">Reference proteome</keyword>
<organism evidence="14 15">
    <name type="scientific">Parthenolecanium corni</name>
    <dbReference type="NCBI Taxonomy" id="536013"/>
    <lineage>
        <taxon>Eukaryota</taxon>
        <taxon>Metazoa</taxon>
        <taxon>Ecdysozoa</taxon>
        <taxon>Arthropoda</taxon>
        <taxon>Hexapoda</taxon>
        <taxon>Insecta</taxon>
        <taxon>Pterygota</taxon>
        <taxon>Neoptera</taxon>
        <taxon>Paraneoptera</taxon>
        <taxon>Hemiptera</taxon>
        <taxon>Sternorrhyncha</taxon>
        <taxon>Coccoidea</taxon>
        <taxon>Coccidae</taxon>
        <taxon>Parthenolecanium</taxon>
    </lineage>
</organism>
<evidence type="ECO:0000256" key="7">
    <source>
        <dbReference type="ARBA" id="ARBA00022989"/>
    </source>
</evidence>
<feature type="domain" description="TACO1/YebC-like second and third" evidence="13">
    <location>
        <begin position="349"/>
        <end position="474"/>
    </location>
</feature>
<dbReference type="Gene3D" id="3.30.70.980">
    <property type="match status" value="2"/>
</dbReference>
<evidence type="ECO:0000313" key="15">
    <source>
        <dbReference type="Proteomes" id="UP001367676"/>
    </source>
</evidence>
<evidence type="ECO:0000256" key="5">
    <source>
        <dbReference type="ARBA" id="ARBA00022692"/>
    </source>
</evidence>
<dbReference type="EC" id="2.4.2.42" evidence="11"/>
<evidence type="ECO:0000256" key="2">
    <source>
        <dbReference type="ARBA" id="ARBA00006351"/>
    </source>
</evidence>
<sequence>MFLPYFSSLTLQTEYSVSKEPETANIAVVVCKQRSDEALIMVKSALVFRGLLKLHFIIFSELELQEQLRAKLDRMNAQINNSFTFQLYNLSFPQSKEKEWRELFRPCASQRLFLPDILNDVDKLLYVDTDVLFVNEVFDVWQHFHKMNSSQLAALTPEHEEPNVGWYNRFARHPYYGELGVNSGVMLMDLRKMREFGWVSYLPGIYETFKLNIPWGDQDIINIIFFYYPDKLLIYPCRYNYRGDHCMYKSVCKDAEMYGISVVHGSRSLFHTEKQPIFKAIYNAFGEYQIGEDPAEHLLSKPAFVLCTKKIGVRYAGHSHWQNIKKTKETKDQAKCKAYNVVIRQIRKEVFSNIAKADGNLKSAFSPKAYVVAKPPEDTPNASETTVEDAIEVGAEEVEPSEEFPGYFTFIGEESDLNIMKSKLEKKNYTIESAESHYLPRSPVELEEEEMEKLYDFIQKVDEHPEVERVIVNVV</sequence>
<dbReference type="GO" id="GO:0140563">
    <property type="term" value="F:UDP-D-xylose:beta-D-glucoside alpha-1,3-D-xylosyltransferase activity"/>
    <property type="evidence" value="ECO:0007669"/>
    <property type="project" value="UniProtKB-EC"/>
</dbReference>
<comment type="function">
    <text evidence="10">Glycosyltransferase which elongates the O-linked glucose attached to EGF-like repeats in the extracellular domain of Notch proteins by catalyzing the addition of xylose.</text>
</comment>
<dbReference type="SUPFAM" id="SSF53448">
    <property type="entry name" value="Nucleotide-diphospho-sugar transferases"/>
    <property type="match status" value="1"/>
</dbReference>
<keyword evidence="9" id="KW-0325">Glycoprotein</keyword>
<evidence type="ECO:0000256" key="9">
    <source>
        <dbReference type="ARBA" id="ARBA00023180"/>
    </source>
</evidence>
<evidence type="ECO:0000259" key="13">
    <source>
        <dbReference type="Pfam" id="PF01709"/>
    </source>
</evidence>
<keyword evidence="6" id="KW-0735">Signal-anchor</keyword>
<evidence type="ECO:0000256" key="1">
    <source>
        <dbReference type="ARBA" id="ARBA00004606"/>
    </source>
</evidence>
<protein>
    <recommendedName>
        <fullName evidence="11">UDP-D-xylose:beta-D-glucoside alpha-1,3-D-xylosyltransferase</fullName>
        <ecNumber evidence="11">2.4.2.42</ecNumber>
    </recommendedName>
</protein>
<dbReference type="InterPro" id="IPR002495">
    <property type="entry name" value="Glyco_trans_8"/>
</dbReference>
<comment type="caution">
    <text evidence="14">The sequence shown here is derived from an EMBL/GenBank/DDBJ whole genome shotgun (WGS) entry which is preliminary data.</text>
</comment>
<evidence type="ECO:0000256" key="11">
    <source>
        <dbReference type="ARBA" id="ARBA00038854"/>
    </source>
</evidence>
<dbReference type="GO" id="GO:0016266">
    <property type="term" value="P:protein O-linked glycosylation via N-acetyl-galactosamine"/>
    <property type="evidence" value="ECO:0007669"/>
    <property type="project" value="TreeGrafter"/>
</dbReference>